<reference evidence="3" key="1">
    <citation type="submission" date="2016-10" db="EMBL/GenBank/DDBJ databases">
        <authorList>
            <person name="Varghese N."/>
            <person name="Submissions S."/>
        </authorList>
    </citation>
    <scope>NUCLEOTIDE SEQUENCE [LARGE SCALE GENOMIC DNA]</scope>
    <source>
        <strain evidence="3">DSM 12111</strain>
    </source>
</reference>
<dbReference type="Gene3D" id="3.40.50.10610">
    <property type="entry name" value="ABC-type transport auxiliary lipoprotein component"/>
    <property type="match status" value="1"/>
</dbReference>
<evidence type="ECO:0000259" key="1">
    <source>
        <dbReference type="Pfam" id="PF03886"/>
    </source>
</evidence>
<name>A0A1H4Y7L5_PSEAG</name>
<dbReference type="Pfam" id="PF03886">
    <property type="entry name" value="ABC_trans_aux"/>
    <property type="match status" value="1"/>
</dbReference>
<dbReference type="OrthoDB" id="5795476at2"/>
<dbReference type="AlphaFoldDB" id="A0A1H4Y7L5"/>
<accession>A0A1H4Y7L5</accession>
<dbReference type="EMBL" id="FNSC01000001">
    <property type="protein sequence ID" value="SED13992.1"/>
    <property type="molecule type" value="Genomic_DNA"/>
</dbReference>
<dbReference type="STRING" id="53406.SAMN05421553_2102"/>
<keyword evidence="3" id="KW-1185">Reference proteome</keyword>
<dbReference type="PROSITE" id="PS51257">
    <property type="entry name" value="PROKAR_LIPOPROTEIN"/>
    <property type="match status" value="1"/>
</dbReference>
<evidence type="ECO:0000313" key="3">
    <source>
        <dbReference type="Proteomes" id="UP000242849"/>
    </source>
</evidence>
<evidence type="ECO:0000313" key="2">
    <source>
        <dbReference type="EMBL" id="SED13992.1"/>
    </source>
</evidence>
<proteinExistence type="predicted"/>
<sequence>MSRLRLLAALLLVGSLTACSVLPKSQVLSIYRLPASSLPGHDTSADWALRVNKPYSSQLLDSTRIAVLPPGDQISAYQGVRWSDRAPLLLRDRLIDAFLDDGRLKAVSSDDSRLQADLELDGDLRAFHSEYQDGRPAARILFEARLVQSGSLRILASQRFEVSQAASDTSVPAVVNAFGQAGDQLARDVLEWTLQQGQAAQQQ</sequence>
<dbReference type="Proteomes" id="UP000242849">
    <property type="component" value="Unassembled WGS sequence"/>
</dbReference>
<organism evidence="2 3">
    <name type="scientific">Pseudomonas anguilliseptica</name>
    <dbReference type="NCBI Taxonomy" id="53406"/>
    <lineage>
        <taxon>Bacteria</taxon>
        <taxon>Pseudomonadati</taxon>
        <taxon>Pseudomonadota</taxon>
        <taxon>Gammaproteobacteria</taxon>
        <taxon>Pseudomonadales</taxon>
        <taxon>Pseudomonadaceae</taxon>
        <taxon>Pseudomonas</taxon>
    </lineage>
</organism>
<dbReference type="InterPro" id="IPR005586">
    <property type="entry name" value="ABC_trans_aux"/>
</dbReference>
<dbReference type="SUPFAM" id="SSF159594">
    <property type="entry name" value="XCC0632-like"/>
    <property type="match status" value="1"/>
</dbReference>
<feature type="domain" description="ABC-type transport auxiliary lipoprotein component" evidence="1">
    <location>
        <begin position="41"/>
        <end position="189"/>
    </location>
</feature>
<gene>
    <name evidence="2" type="ORF">SAMN05421553_2102</name>
</gene>
<dbReference type="RefSeq" id="WP_090380066.1">
    <property type="nucleotide sequence ID" value="NZ_CP156749.1"/>
</dbReference>
<protein>
    <submittedName>
        <fullName evidence="2">Cholesterol transport system auxiliary component</fullName>
    </submittedName>
</protein>